<protein>
    <submittedName>
        <fullName evidence="1">Uncharacterized protein</fullName>
    </submittedName>
</protein>
<gene>
    <name evidence="1" type="ORF">F8S09_15090</name>
</gene>
<dbReference type="RefSeq" id="WP_152872295.1">
    <property type="nucleotide sequence ID" value="NZ_WBSL01000012.1"/>
</dbReference>
<dbReference type="AlphaFoldDB" id="A0A7X1NYA0"/>
<organism evidence="1 2">
    <name type="scientific">Deinococcus terrestris</name>
    <dbReference type="NCBI Taxonomy" id="2651870"/>
    <lineage>
        <taxon>Bacteria</taxon>
        <taxon>Thermotogati</taxon>
        <taxon>Deinococcota</taxon>
        <taxon>Deinococci</taxon>
        <taxon>Deinococcales</taxon>
        <taxon>Deinococcaceae</taxon>
        <taxon>Deinococcus</taxon>
    </lineage>
</organism>
<name>A0A7X1NYA0_9DEIO</name>
<keyword evidence="2" id="KW-1185">Reference proteome</keyword>
<comment type="caution">
    <text evidence="1">The sequence shown here is derived from an EMBL/GenBank/DDBJ whole genome shotgun (WGS) entry which is preliminary data.</text>
</comment>
<dbReference type="Proteomes" id="UP000484842">
    <property type="component" value="Unassembled WGS sequence"/>
</dbReference>
<sequence length="100" mass="11310">MLTQPNPMRLPDEFTTLVVHDDRGRGDAAYETRTSRGEESILPDTYESGLTWHEAYEYLVQSGARKGPLWAFEQNLSLDNLLPPPVLLKLHTEDGSLRSP</sequence>
<reference evidence="1 2" key="1">
    <citation type="submission" date="2019-10" db="EMBL/GenBank/DDBJ databases">
        <title>Deinococcus sp. isolated from soil.</title>
        <authorList>
            <person name="Li Y."/>
            <person name="Wang J."/>
        </authorList>
    </citation>
    <scope>NUCLEOTIDE SEQUENCE [LARGE SCALE GENOMIC DNA]</scope>
    <source>
        <strain evidence="1 2">SDU3-2</strain>
    </source>
</reference>
<evidence type="ECO:0000313" key="1">
    <source>
        <dbReference type="EMBL" id="MPY67985.1"/>
    </source>
</evidence>
<accession>A0A7X1NYA0</accession>
<dbReference type="EMBL" id="WBSL01000012">
    <property type="protein sequence ID" value="MPY67985.1"/>
    <property type="molecule type" value="Genomic_DNA"/>
</dbReference>
<proteinExistence type="predicted"/>
<evidence type="ECO:0000313" key="2">
    <source>
        <dbReference type="Proteomes" id="UP000484842"/>
    </source>
</evidence>